<feature type="domain" description="DUF1206" evidence="3">
    <location>
        <begin position="32"/>
        <end position="98"/>
    </location>
</feature>
<name>A0ABW0ZG03_9ACTN</name>
<dbReference type="Pfam" id="PF06724">
    <property type="entry name" value="DUF1206"/>
    <property type="match status" value="3"/>
</dbReference>
<keyword evidence="2" id="KW-1133">Transmembrane helix</keyword>
<protein>
    <submittedName>
        <fullName evidence="4">DUF1206 domain-containing protein</fullName>
    </submittedName>
</protein>
<dbReference type="EMBL" id="JBHSNS010000006">
    <property type="protein sequence ID" value="MFC5729929.1"/>
    <property type="molecule type" value="Genomic_DNA"/>
</dbReference>
<gene>
    <name evidence="4" type="ORF">ACFPQB_13460</name>
</gene>
<feature type="domain" description="DUF1206" evidence="3">
    <location>
        <begin position="206"/>
        <end position="274"/>
    </location>
</feature>
<feature type="transmembrane region" description="Helical" evidence="2">
    <location>
        <begin position="212"/>
        <end position="229"/>
    </location>
</feature>
<keyword evidence="5" id="KW-1185">Reference proteome</keyword>
<evidence type="ECO:0000256" key="2">
    <source>
        <dbReference type="SAM" id="Phobius"/>
    </source>
</evidence>
<evidence type="ECO:0000313" key="5">
    <source>
        <dbReference type="Proteomes" id="UP001596072"/>
    </source>
</evidence>
<evidence type="ECO:0000313" key="4">
    <source>
        <dbReference type="EMBL" id="MFC5729929.1"/>
    </source>
</evidence>
<comment type="caution">
    <text evidence="4">The sequence shown here is derived from an EMBL/GenBank/DDBJ whole genome shotgun (WGS) entry which is preliminary data.</text>
</comment>
<dbReference type="RefSeq" id="WP_168798100.1">
    <property type="nucleotide sequence ID" value="NZ_JBHSNS010000006.1"/>
</dbReference>
<feature type="domain" description="DUF1206" evidence="3">
    <location>
        <begin position="116"/>
        <end position="179"/>
    </location>
</feature>
<proteinExistence type="predicted"/>
<evidence type="ECO:0000259" key="3">
    <source>
        <dbReference type="Pfam" id="PF06724"/>
    </source>
</evidence>
<accession>A0ABW0ZG03</accession>
<feature type="region of interest" description="Disordered" evidence="1">
    <location>
        <begin position="1"/>
        <end position="21"/>
    </location>
</feature>
<organism evidence="4 5">
    <name type="scientific">Nocardioides vastitatis</name>
    <dbReference type="NCBI Taxonomy" id="2568655"/>
    <lineage>
        <taxon>Bacteria</taxon>
        <taxon>Bacillati</taxon>
        <taxon>Actinomycetota</taxon>
        <taxon>Actinomycetes</taxon>
        <taxon>Propionibacteriales</taxon>
        <taxon>Nocardioidaceae</taxon>
        <taxon>Nocardioides</taxon>
    </lineage>
</organism>
<feature type="transmembrane region" description="Helical" evidence="2">
    <location>
        <begin position="116"/>
        <end position="135"/>
    </location>
</feature>
<feature type="transmembrane region" description="Helical" evidence="2">
    <location>
        <begin position="73"/>
        <end position="95"/>
    </location>
</feature>
<evidence type="ECO:0000256" key="1">
    <source>
        <dbReference type="SAM" id="MobiDB-lite"/>
    </source>
</evidence>
<feature type="transmembrane region" description="Helical" evidence="2">
    <location>
        <begin position="249"/>
        <end position="270"/>
    </location>
</feature>
<dbReference type="Proteomes" id="UP001596072">
    <property type="component" value="Unassembled WGS sequence"/>
</dbReference>
<keyword evidence="2" id="KW-0812">Transmembrane</keyword>
<feature type="transmembrane region" description="Helical" evidence="2">
    <location>
        <begin position="155"/>
        <end position="176"/>
    </location>
</feature>
<dbReference type="InterPro" id="IPR009597">
    <property type="entry name" value="DUF1206"/>
</dbReference>
<sequence length="278" mass="28750">MVAQQDPASKDSAGEAAREARDHPALDWSARAGMLAYGVVYLLVAWLAAQLALREPAGSASSEGALQELAQKPLGSVALWLAAAGLSALTVWEACQAVGGHRAEEGLRRWGARAASAGRGGVFAVLVVLAVRTAAGASSGGGEQTMTERVMSLPFGPALVIMVGIALAALGVFSIVRGLGDRWRKGLDVEGRIGNVGTVVEVLARLGYPSRGVAFLAIGGLFGWAGLTHDADKSGGLDQAIVRLRDEPFGPWILVVVAVGLACYGAFHVARAWYLRGA</sequence>
<feature type="compositionally biased region" description="Basic and acidic residues" evidence="1">
    <location>
        <begin position="8"/>
        <end position="21"/>
    </location>
</feature>
<keyword evidence="2" id="KW-0472">Membrane</keyword>
<feature type="transmembrane region" description="Helical" evidence="2">
    <location>
        <begin position="34"/>
        <end position="53"/>
    </location>
</feature>
<reference evidence="5" key="1">
    <citation type="journal article" date="2019" name="Int. J. Syst. Evol. Microbiol.">
        <title>The Global Catalogue of Microorganisms (GCM) 10K type strain sequencing project: providing services to taxonomists for standard genome sequencing and annotation.</title>
        <authorList>
            <consortium name="The Broad Institute Genomics Platform"/>
            <consortium name="The Broad Institute Genome Sequencing Center for Infectious Disease"/>
            <person name="Wu L."/>
            <person name="Ma J."/>
        </authorList>
    </citation>
    <scope>NUCLEOTIDE SEQUENCE [LARGE SCALE GENOMIC DNA]</scope>
    <source>
        <strain evidence="5">YIM 94188</strain>
    </source>
</reference>